<reference evidence="2 3" key="1">
    <citation type="submission" date="2024-04" db="EMBL/GenBank/DDBJ databases">
        <title>Complete genome sequence of Fusarium acuminatum.</title>
        <authorList>
            <person name="Lan B."/>
        </authorList>
    </citation>
    <scope>NUCLEOTIDE SEQUENCE [LARGE SCALE GENOMIC DNA]</scope>
    <source>
        <strain evidence="2">1A</strain>
    </source>
</reference>
<dbReference type="Pfam" id="PF13409">
    <property type="entry name" value="GST_N_2"/>
    <property type="match status" value="1"/>
</dbReference>
<dbReference type="CDD" id="cd03038">
    <property type="entry name" value="GST_N_etherase_LigE"/>
    <property type="match status" value="1"/>
</dbReference>
<dbReference type="Proteomes" id="UP001489902">
    <property type="component" value="Chromosome 4"/>
</dbReference>
<keyword evidence="3" id="KW-1185">Reference proteome</keyword>
<proteinExistence type="predicted"/>
<dbReference type="InterPro" id="IPR004045">
    <property type="entry name" value="Glutathione_S-Trfase_N"/>
</dbReference>
<dbReference type="Gene3D" id="1.20.1050.10">
    <property type="match status" value="1"/>
</dbReference>
<dbReference type="CDD" id="cd00299">
    <property type="entry name" value="GST_C_family"/>
    <property type="match status" value="1"/>
</dbReference>
<dbReference type="SUPFAM" id="SSF47616">
    <property type="entry name" value="GST C-terminal domain-like"/>
    <property type="match status" value="1"/>
</dbReference>
<evidence type="ECO:0000259" key="1">
    <source>
        <dbReference type="PROSITE" id="PS50404"/>
    </source>
</evidence>
<gene>
    <name evidence="2" type="ORF">QYS62_007802</name>
</gene>
<sequence>MSTASASSKSIVFYDIAARPPVEKNCFSPNPWKTRLALNFKGVPYSTSWVALPDIAKVRESLKVPACRKFADGKDFYTLPIIEDPATGSLVGDSFDIALYLQKTYPNSGGGNLFPPQTLDFDFKHPYILVPLSECRNSEFPEYAKFNMNIDAAFTAHTQLAVQGMPFDPATEELSKAEFVRRAGVKQWDDFALDSEAREKLMDSFRETLGGLAKLFSRDASGPFLLGTTVSYADMMVGAWLRMMYATMPEDEWKQVTTWHDGIFGQLHDALNAVYIAGTASFSIIAEFDLARARVTITLVSRRFVILVSRGGSECSTAEHSIHEWLKDWYTGCDDDRTGFYASGDVSGISEYKMHGCVTYIVQITKSDVSSTSVLAGA</sequence>
<feature type="domain" description="GST N-terminal" evidence="1">
    <location>
        <begin position="18"/>
        <end position="109"/>
    </location>
</feature>
<dbReference type="SUPFAM" id="SSF52833">
    <property type="entry name" value="Thioredoxin-like"/>
    <property type="match status" value="1"/>
</dbReference>
<evidence type="ECO:0000313" key="2">
    <source>
        <dbReference type="EMBL" id="WZH46712.1"/>
    </source>
</evidence>
<dbReference type="Pfam" id="PF22041">
    <property type="entry name" value="GST_C_7"/>
    <property type="match status" value="1"/>
</dbReference>
<dbReference type="InterPro" id="IPR036249">
    <property type="entry name" value="Thioredoxin-like_sf"/>
</dbReference>
<protein>
    <submittedName>
        <fullName evidence="2">GST N-terminal domain-containing protein</fullName>
    </submittedName>
</protein>
<accession>A0ABZ2X3B7</accession>
<name>A0ABZ2X3B7_9HYPO</name>
<dbReference type="Gene3D" id="3.40.30.10">
    <property type="entry name" value="Glutaredoxin"/>
    <property type="match status" value="1"/>
</dbReference>
<evidence type="ECO:0000313" key="3">
    <source>
        <dbReference type="Proteomes" id="UP001489902"/>
    </source>
</evidence>
<dbReference type="EMBL" id="CP151263">
    <property type="protein sequence ID" value="WZH46712.1"/>
    <property type="molecule type" value="Genomic_DNA"/>
</dbReference>
<dbReference type="InterPro" id="IPR036282">
    <property type="entry name" value="Glutathione-S-Trfase_C_sf"/>
</dbReference>
<organism evidence="2 3">
    <name type="scientific">Fusarium acuminatum</name>
    <dbReference type="NCBI Taxonomy" id="5515"/>
    <lineage>
        <taxon>Eukaryota</taxon>
        <taxon>Fungi</taxon>
        <taxon>Dikarya</taxon>
        <taxon>Ascomycota</taxon>
        <taxon>Pezizomycotina</taxon>
        <taxon>Sordariomycetes</taxon>
        <taxon>Hypocreomycetidae</taxon>
        <taxon>Hypocreales</taxon>
        <taxon>Nectriaceae</taxon>
        <taxon>Fusarium</taxon>
        <taxon>Fusarium tricinctum species complex</taxon>
    </lineage>
</organism>
<dbReference type="PROSITE" id="PS50404">
    <property type="entry name" value="GST_NTER"/>
    <property type="match status" value="1"/>
</dbReference>
<dbReference type="InterPro" id="IPR054416">
    <property type="entry name" value="GST_UstS-like_C"/>
</dbReference>